<evidence type="ECO:0000256" key="13">
    <source>
        <dbReference type="ARBA" id="ARBA00023317"/>
    </source>
</evidence>
<dbReference type="FunFam" id="3.20.20.60:FF:000001">
    <property type="entry name" value="Pyruvate kinase"/>
    <property type="match status" value="1"/>
</dbReference>
<dbReference type="InterPro" id="IPR015813">
    <property type="entry name" value="Pyrv/PenolPyrv_kinase-like_dom"/>
</dbReference>
<reference evidence="19" key="1">
    <citation type="submission" date="2018-06" db="EMBL/GenBank/DDBJ databases">
        <title>Complete genome of Pseudomonas insecticola strain QZS01.</title>
        <authorList>
            <person name="Wang J."/>
            <person name="Su Q."/>
        </authorList>
    </citation>
    <scope>NUCLEOTIDE SEQUENCE [LARGE SCALE GENOMIC DNA]</scope>
    <source>
        <strain evidence="19">QZS01</strain>
    </source>
</reference>
<keyword evidence="6 15" id="KW-0808">Transferase</keyword>
<keyword evidence="8" id="KW-0547">Nucleotide-binding</keyword>
<dbReference type="GO" id="GO:0000287">
    <property type="term" value="F:magnesium ion binding"/>
    <property type="evidence" value="ECO:0007669"/>
    <property type="project" value="UniProtKB-UniRule"/>
</dbReference>
<dbReference type="InterPro" id="IPR015806">
    <property type="entry name" value="Pyrv_Knase_insert_dom_sf"/>
</dbReference>
<keyword evidence="19" id="KW-1185">Reference proteome</keyword>
<dbReference type="Gene3D" id="3.20.20.60">
    <property type="entry name" value="Phosphoenolpyruvate-binding domains"/>
    <property type="match status" value="1"/>
</dbReference>
<dbReference type="InterPro" id="IPR040442">
    <property type="entry name" value="Pyrv_kinase-like_dom_sf"/>
</dbReference>
<dbReference type="InterPro" id="IPR015795">
    <property type="entry name" value="Pyrv_Knase_C"/>
</dbReference>
<dbReference type="AlphaFoldDB" id="A0A451EQV3"/>
<organism evidence="18 19">
    <name type="scientific">Entomomonas moraniae</name>
    <dbReference type="NCBI Taxonomy" id="2213226"/>
    <lineage>
        <taxon>Bacteria</taxon>
        <taxon>Pseudomonadati</taxon>
        <taxon>Pseudomonadota</taxon>
        <taxon>Gammaproteobacteria</taxon>
        <taxon>Pseudomonadales</taxon>
        <taxon>Pseudomonadaceae</taxon>
        <taxon>Entomomonas</taxon>
    </lineage>
</organism>
<dbReference type="InterPro" id="IPR015793">
    <property type="entry name" value="Pyrv_Knase_brl"/>
</dbReference>
<accession>A0A451EQV3</accession>
<comment type="cofactor">
    <cofactor evidence="2">
        <name>K(+)</name>
        <dbReference type="ChEBI" id="CHEBI:29103"/>
    </cofactor>
</comment>
<evidence type="ECO:0000256" key="9">
    <source>
        <dbReference type="ARBA" id="ARBA00022777"/>
    </source>
</evidence>
<evidence type="ECO:0000256" key="3">
    <source>
        <dbReference type="ARBA" id="ARBA00004997"/>
    </source>
</evidence>
<dbReference type="FunFam" id="2.40.33.10:FF:000001">
    <property type="entry name" value="Pyruvate kinase"/>
    <property type="match status" value="1"/>
</dbReference>
<feature type="domain" description="Pyruvate kinase C-terminal" evidence="17">
    <location>
        <begin position="355"/>
        <end position="468"/>
    </location>
</feature>
<dbReference type="GO" id="GO:0006950">
    <property type="term" value="P:response to stress"/>
    <property type="evidence" value="ECO:0007669"/>
    <property type="project" value="UniProtKB-ARBA"/>
</dbReference>
<sequence>MMKKTKIVCTLGPATDSPDTLDQLLINGMNVARFNFSHGTHADHQARIAAIRESSKRVGIPVAIMLDTKGPEMRLGCFINGKVTLQKGQQFILTTEDRLGDETIASINHQNLPQEVQVGNKILLADGLIELTIQSIQKNHIITIVENTGGISDRKRIAAPGVSLGLPPVSEKDIEDILFGIEQDIDFIAASFIQRASDVQLIKKILNDHNASIQIISKIENAEGVKNMTEILEVSDGLMVARGDLGVEIPAEEVPLIQKEMIKLCNKLGKPVITATQMLESMISNPRPTRAEASDVANAILDGTDAIMLSGETASGQYPVEAVKTMSSLAKRTEQAIDCETALIHSGFKRTNTTDAISHACVQIAVELNIKGIIIPTESGFTAQMVSRYKPQPFIFAVTPHEKTVRRLQLIWGVIALQGNQSSNTDSMTKEAIQCCLNTGHIKVGDLVEVTAGIPIGTQGSTNMIQVHIAGNSLGS</sequence>
<keyword evidence="9 15" id="KW-0418">Kinase</keyword>
<evidence type="ECO:0000256" key="7">
    <source>
        <dbReference type="ARBA" id="ARBA00022723"/>
    </source>
</evidence>
<dbReference type="GO" id="GO:0005524">
    <property type="term" value="F:ATP binding"/>
    <property type="evidence" value="ECO:0007669"/>
    <property type="project" value="UniProtKB-KW"/>
</dbReference>
<dbReference type="Gene3D" id="3.40.1380.20">
    <property type="entry name" value="Pyruvate kinase, C-terminal domain"/>
    <property type="match status" value="1"/>
</dbReference>
<feature type="domain" description="Pyruvate kinase barrel" evidence="16">
    <location>
        <begin position="2"/>
        <end position="323"/>
    </location>
</feature>
<dbReference type="UniPathway" id="UPA00109">
    <property type="reaction ID" value="UER00188"/>
</dbReference>
<evidence type="ECO:0000313" key="19">
    <source>
        <dbReference type="Proteomes" id="UP000273143"/>
    </source>
</evidence>
<dbReference type="SUPFAM" id="SSF51621">
    <property type="entry name" value="Phosphoenolpyruvate/pyruvate domain"/>
    <property type="match status" value="1"/>
</dbReference>
<dbReference type="PANTHER" id="PTHR11817">
    <property type="entry name" value="PYRUVATE KINASE"/>
    <property type="match status" value="1"/>
</dbReference>
<dbReference type="Gene3D" id="2.40.33.10">
    <property type="entry name" value="PK beta-barrel domain-like"/>
    <property type="match status" value="1"/>
</dbReference>
<comment type="cofactor">
    <cofactor evidence="1">
        <name>Mg(2+)</name>
        <dbReference type="ChEBI" id="CHEBI:18420"/>
    </cofactor>
</comment>
<dbReference type="EMBL" id="CP029822">
    <property type="protein sequence ID" value="AZS52235.1"/>
    <property type="molecule type" value="Genomic_DNA"/>
</dbReference>
<evidence type="ECO:0000256" key="15">
    <source>
        <dbReference type="RuleBase" id="RU000504"/>
    </source>
</evidence>
<dbReference type="InterPro" id="IPR018209">
    <property type="entry name" value="Pyrv_Knase_AS"/>
</dbReference>
<evidence type="ECO:0000256" key="10">
    <source>
        <dbReference type="ARBA" id="ARBA00022840"/>
    </source>
</evidence>
<name>A0A451EQV3_9GAMM</name>
<dbReference type="GO" id="GO:0016301">
    <property type="term" value="F:kinase activity"/>
    <property type="evidence" value="ECO:0007669"/>
    <property type="project" value="UniProtKB-KW"/>
</dbReference>
<comment type="catalytic activity">
    <reaction evidence="15">
        <text>pyruvate + ATP = phosphoenolpyruvate + ADP + H(+)</text>
        <dbReference type="Rhea" id="RHEA:18157"/>
        <dbReference type="ChEBI" id="CHEBI:15361"/>
        <dbReference type="ChEBI" id="CHEBI:15378"/>
        <dbReference type="ChEBI" id="CHEBI:30616"/>
        <dbReference type="ChEBI" id="CHEBI:58702"/>
        <dbReference type="ChEBI" id="CHEBI:456216"/>
        <dbReference type="EC" id="2.7.1.40"/>
    </reaction>
</comment>
<keyword evidence="13 18" id="KW-0670">Pyruvate</keyword>
<dbReference type="InterPro" id="IPR011037">
    <property type="entry name" value="Pyrv_Knase-like_insert_dom_sf"/>
</dbReference>
<dbReference type="Pfam" id="PF02887">
    <property type="entry name" value="PK_C"/>
    <property type="match status" value="1"/>
</dbReference>
<dbReference type="NCBIfam" id="NF004978">
    <property type="entry name" value="PRK06354.1"/>
    <property type="match status" value="1"/>
</dbReference>
<evidence type="ECO:0000259" key="17">
    <source>
        <dbReference type="Pfam" id="PF02887"/>
    </source>
</evidence>
<dbReference type="InterPro" id="IPR001697">
    <property type="entry name" value="Pyr_Knase"/>
</dbReference>
<evidence type="ECO:0000256" key="4">
    <source>
        <dbReference type="ARBA" id="ARBA00008663"/>
    </source>
</evidence>
<evidence type="ECO:0000313" key="18">
    <source>
        <dbReference type="EMBL" id="AZS52235.1"/>
    </source>
</evidence>
<dbReference type="EC" id="2.7.1.40" evidence="5 14"/>
<evidence type="ECO:0000256" key="11">
    <source>
        <dbReference type="ARBA" id="ARBA00022842"/>
    </source>
</evidence>
<comment type="similarity">
    <text evidence="4 15">Belongs to the pyruvate kinase family.</text>
</comment>
<protein>
    <recommendedName>
        <fullName evidence="5 14">Pyruvate kinase</fullName>
        <ecNumber evidence="5 14">2.7.1.40</ecNumber>
    </recommendedName>
</protein>
<proteinExistence type="inferred from homology"/>
<dbReference type="SUPFAM" id="SSF52935">
    <property type="entry name" value="PK C-terminal domain-like"/>
    <property type="match status" value="1"/>
</dbReference>
<evidence type="ECO:0000256" key="5">
    <source>
        <dbReference type="ARBA" id="ARBA00012142"/>
    </source>
</evidence>
<dbReference type="Pfam" id="PF00224">
    <property type="entry name" value="PK"/>
    <property type="match status" value="1"/>
</dbReference>
<dbReference type="InterPro" id="IPR036918">
    <property type="entry name" value="Pyrv_Knase_C_sf"/>
</dbReference>
<dbReference type="KEGG" id="emo:DM558_10510"/>
<keyword evidence="11 15" id="KW-0460">Magnesium</keyword>
<dbReference type="Proteomes" id="UP000273143">
    <property type="component" value="Chromosome"/>
</dbReference>
<evidence type="ECO:0000256" key="6">
    <source>
        <dbReference type="ARBA" id="ARBA00022679"/>
    </source>
</evidence>
<dbReference type="NCBIfam" id="NF004491">
    <property type="entry name" value="PRK05826.1"/>
    <property type="match status" value="1"/>
</dbReference>
<evidence type="ECO:0000256" key="12">
    <source>
        <dbReference type="ARBA" id="ARBA00023152"/>
    </source>
</evidence>
<dbReference type="SUPFAM" id="SSF50800">
    <property type="entry name" value="PK beta-barrel domain-like"/>
    <property type="match status" value="1"/>
</dbReference>
<dbReference type="GO" id="GO:0004743">
    <property type="term" value="F:pyruvate kinase activity"/>
    <property type="evidence" value="ECO:0007669"/>
    <property type="project" value="UniProtKB-UniRule"/>
</dbReference>
<keyword evidence="12 15" id="KW-0324">Glycolysis</keyword>
<dbReference type="GO" id="GO:0030955">
    <property type="term" value="F:potassium ion binding"/>
    <property type="evidence" value="ECO:0007669"/>
    <property type="project" value="UniProtKB-UniRule"/>
</dbReference>
<evidence type="ECO:0000256" key="2">
    <source>
        <dbReference type="ARBA" id="ARBA00001958"/>
    </source>
</evidence>
<gene>
    <name evidence="18" type="primary">pyk</name>
    <name evidence="18" type="ORF">DM558_10510</name>
</gene>
<keyword evidence="7" id="KW-0479">Metal-binding</keyword>
<dbReference type="NCBIfam" id="TIGR01064">
    <property type="entry name" value="pyruv_kin"/>
    <property type="match status" value="1"/>
</dbReference>
<evidence type="ECO:0000256" key="8">
    <source>
        <dbReference type="ARBA" id="ARBA00022741"/>
    </source>
</evidence>
<comment type="pathway">
    <text evidence="3 15">Carbohydrate degradation; glycolysis; pyruvate from D-glyceraldehyde 3-phosphate: step 5/5.</text>
</comment>
<dbReference type="PRINTS" id="PR01050">
    <property type="entry name" value="PYRUVTKNASE"/>
</dbReference>
<evidence type="ECO:0000256" key="1">
    <source>
        <dbReference type="ARBA" id="ARBA00001946"/>
    </source>
</evidence>
<evidence type="ECO:0000259" key="16">
    <source>
        <dbReference type="Pfam" id="PF00224"/>
    </source>
</evidence>
<keyword evidence="10" id="KW-0067">ATP-binding</keyword>
<dbReference type="PROSITE" id="PS00110">
    <property type="entry name" value="PYRUVATE_KINASE"/>
    <property type="match status" value="1"/>
</dbReference>
<evidence type="ECO:0000256" key="14">
    <source>
        <dbReference type="NCBIfam" id="TIGR01064"/>
    </source>
</evidence>